<dbReference type="Proteomes" id="UP001197093">
    <property type="component" value="Unassembled WGS sequence"/>
</dbReference>
<name>A0AAD4HYJ8_9PEZI</name>
<feature type="region of interest" description="Disordered" evidence="1">
    <location>
        <begin position="244"/>
        <end position="284"/>
    </location>
</feature>
<reference evidence="2" key="1">
    <citation type="submission" date="2023-02" db="EMBL/GenBank/DDBJ databases">
        <authorList>
            <person name="Palmer J.M."/>
        </authorList>
    </citation>
    <scope>NUCLEOTIDE SEQUENCE</scope>
    <source>
        <strain evidence="2">FW57</strain>
    </source>
</reference>
<organism evidence="2 3">
    <name type="scientific">Staphylotrichum longicolle</name>
    <dbReference type="NCBI Taxonomy" id="669026"/>
    <lineage>
        <taxon>Eukaryota</taxon>
        <taxon>Fungi</taxon>
        <taxon>Dikarya</taxon>
        <taxon>Ascomycota</taxon>
        <taxon>Pezizomycotina</taxon>
        <taxon>Sordariomycetes</taxon>
        <taxon>Sordariomycetidae</taxon>
        <taxon>Sordariales</taxon>
        <taxon>Chaetomiaceae</taxon>
        <taxon>Staphylotrichum</taxon>
    </lineage>
</organism>
<dbReference type="InterPro" id="IPR022190">
    <property type="entry name" value="DUF3716"/>
</dbReference>
<evidence type="ECO:0000313" key="3">
    <source>
        <dbReference type="Proteomes" id="UP001197093"/>
    </source>
</evidence>
<accession>A0AAD4HYJ8</accession>
<feature type="compositionally biased region" description="Polar residues" evidence="1">
    <location>
        <begin position="27"/>
        <end position="38"/>
    </location>
</feature>
<evidence type="ECO:0000256" key="1">
    <source>
        <dbReference type="SAM" id="MobiDB-lite"/>
    </source>
</evidence>
<feature type="compositionally biased region" description="Pro residues" evidence="1">
    <location>
        <begin position="272"/>
        <end position="284"/>
    </location>
</feature>
<dbReference type="AlphaFoldDB" id="A0AAD4HYJ8"/>
<keyword evidence="3" id="KW-1185">Reference proteome</keyword>
<feature type="compositionally biased region" description="Polar residues" evidence="1">
    <location>
        <begin position="11"/>
        <end position="20"/>
    </location>
</feature>
<gene>
    <name evidence="2" type="ORF">NEMBOFW57_008032</name>
</gene>
<evidence type="ECO:0000313" key="2">
    <source>
        <dbReference type="EMBL" id="KAG7285738.1"/>
    </source>
</evidence>
<dbReference type="EMBL" id="JAHCVI010000004">
    <property type="protein sequence ID" value="KAG7285738.1"/>
    <property type="molecule type" value="Genomic_DNA"/>
</dbReference>
<sequence>MPPPVSPESDLGSQYSSDSESIPVPNNALSTETPQYHASQHALDPPAVPFNKAKRKAESESDSPAPKTRRTESSDPESDDTDDEEDIPADGGYLSHSFFAAEAPILNPAPHPTLTLDAAALELLKKLHPQFPLQPRRPGNMYTFLGAQPVKRVPVVTHRFNNVKPQNPVAFFMQAIGEMVPEDEACDRCLRRSGVFPGHCVVVRHPAVLEVTGGACANCWYNRQGCLCSFRQSTPQSDQATPLLKRMQLPPPGGPVPEPPRPTPKPQQKSVPPAPAPAPAPAPPPIHPSYAAALAAGSLAAGAVTAGAVAASPALNGSASASAAISKPKHLSHDDKVRVWENRYGTMSTSSLLSAHEHLAEWQEDLTTRLLAMNKVVLKRLQERGG</sequence>
<protein>
    <submittedName>
        <fullName evidence="2">Uncharacterized protein</fullName>
    </submittedName>
</protein>
<feature type="region of interest" description="Disordered" evidence="1">
    <location>
        <begin position="1"/>
        <end position="92"/>
    </location>
</feature>
<feature type="compositionally biased region" description="Acidic residues" evidence="1">
    <location>
        <begin position="74"/>
        <end position="88"/>
    </location>
</feature>
<dbReference type="Pfam" id="PF12511">
    <property type="entry name" value="DUF3716"/>
    <property type="match status" value="1"/>
</dbReference>
<proteinExistence type="predicted"/>
<feature type="compositionally biased region" description="Pro residues" evidence="1">
    <location>
        <begin position="249"/>
        <end position="265"/>
    </location>
</feature>
<comment type="caution">
    <text evidence="2">The sequence shown here is derived from an EMBL/GenBank/DDBJ whole genome shotgun (WGS) entry which is preliminary data.</text>
</comment>